<keyword evidence="1" id="KW-1133">Transmembrane helix</keyword>
<keyword evidence="3" id="KW-1185">Reference proteome</keyword>
<keyword evidence="1" id="KW-0472">Membrane</keyword>
<feature type="transmembrane region" description="Helical" evidence="1">
    <location>
        <begin position="53"/>
        <end position="77"/>
    </location>
</feature>
<keyword evidence="1" id="KW-0812">Transmembrane</keyword>
<dbReference type="AlphaFoldDB" id="A0A8R1EL97"/>
<dbReference type="EnsemblMetazoa" id="CJA36389.1">
    <property type="protein sequence ID" value="CJA36389.1"/>
    <property type="gene ID" value="WBGene00212236"/>
</dbReference>
<name>A0A8R1EL97_CAEJA</name>
<evidence type="ECO:0000313" key="2">
    <source>
        <dbReference type="EnsemblMetazoa" id="CJA36389.1"/>
    </source>
</evidence>
<organism evidence="2 3">
    <name type="scientific">Caenorhabditis japonica</name>
    <dbReference type="NCBI Taxonomy" id="281687"/>
    <lineage>
        <taxon>Eukaryota</taxon>
        <taxon>Metazoa</taxon>
        <taxon>Ecdysozoa</taxon>
        <taxon>Nematoda</taxon>
        <taxon>Chromadorea</taxon>
        <taxon>Rhabditida</taxon>
        <taxon>Rhabditina</taxon>
        <taxon>Rhabditomorpha</taxon>
        <taxon>Rhabditoidea</taxon>
        <taxon>Rhabditidae</taxon>
        <taxon>Peloderinae</taxon>
        <taxon>Caenorhabditis</taxon>
    </lineage>
</organism>
<reference evidence="2" key="2">
    <citation type="submission" date="2022-06" db="UniProtKB">
        <authorList>
            <consortium name="EnsemblMetazoa"/>
        </authorList>
    </citation>
    <scope>IDENTIFICATION</scope>
    <source>
        <strain evidence="2">DF5081</strain>
    </source>
</reference>
<evidence type="ECO:0000256" key="1">
    <source>
        <dbReference type="SAM" id="Phobius"/>
    </source>
</evidence>
<sequence length="138" mass="15189">ASIDFLSSESRSLSLCGGVLLFFGPFSTFPLAARHHFAHADDVWTDRPTPRTTRLHLLVCRSVVTLGSVVLVGFVVLSVQCGWIPRRQSSNPAIFSVYSDPLAEKLRQRTLFPELPCFGPLCVAGPQEDDVRYSVVPS</sequence>
<evidence type="ECO:0000313" key="3">
    <source>
        <dbReference type="Proteomes" id="UP000005237"/>
    </source>
</evidence>
<proteinExistence type="predicted"/>
<reference evidence="3" key="1">
    <citation type="submission" date="2010-08" db="EMBL/GenBank/DDBJ databases">
        <authorList>
            <consortium name="Caenorhabditis japonica Sequencing Consortium"/>
            <person name="Wilson R.K."/>
        </authorList>
    </citation>
    <scope>NUCLEOTIDE SEQUENCE [LARGE SCALE GENOMIC DNA]</scope>
    <source>
        <strain evidence="3">DF5081</strain>
    </source>
</reference>
<accession>A0A8R1EL97</accession>
<protein>
    <submittedName>
        <fullName evidence="2">Uncharacterized protein</fullName>
    </submittedName>
</protein>
<dbReference type="Proteomes" id="UP000005237">
    <property type="component" value="Unassembled WGS sequence"/>
</dbReference>
<feature type="transmembrane region" description="Helical" evidence="1">
    <location>
        <begin position="12"/>
        <end position="33"/>
    </location>
</feature>